<dbReference type="Gene3D" id="2.40.50.100">
    <property type="match status" value="1"/>
</dbReference>
<keyword evidence="4" id="KW-0067">ATP-binding</keyword>
<dbReference type="Pfam" id="PF02874">
    <property type="entry name" value="ATP-synt_ab_N"/>
    <property type="match status" value="1"/>
</dbReference>
<keyword evidence="2" id="KW-0813">Transport</keyword>
<gene>
    <name evidence="12" type="ordered locus">Flexsi_0052</name>
</gene>
<protein>
    <submittedName>
        <fullName evidence="12">Sodium-transporting two-sector ATPase</fullName>
        <ecNumber evidence="12">3.6.3.15</ecNumber>
    </submittedName>
</protein>
<dbReference type="GO" id="GO:0046034">
    <property type="term" value="P:ATP metabolic process"/>
    <property type="evidence" value="ECO:0007669"/>
    <property type="project" value="InterPro"/>
</dbReference>
<dbReference type="SUPFAM" id="SSF52540">
    <property type="entry name" value="P-loop containing nucleoside triphosphate hydrolases"/>
    <property type="match status" value="1"/>
</dbReference>
<name>F8E6W3_FLESM</name>
<dbReference type="PANTHER" id="PTHR43607">
    <property type="entry name" value="V-TYPE PROTON ATPASE CATALYTIC SUBUNIT A"/>
    <property type="match status" value="1"/>
</dbReference>
<dbReference type="CDD" id="cd18111">
    <property type="entry name" value="ATP-synt_V_A-type_alpha_C"/>
    <property type="match status" value="1"/>
</dbReference>
<dbReference type="SUPFAM" id="SSF47917">
    <property type="entry name" value="C-terminal domain of alpha and beta subunits of F1 ATP synthase"/>
    <property type="match status" value="1"/>
</dbReference>
<dbReference type="PANTHER" id="PTHR43607:SF1">
    <property type="entry name" value="H(+)-TRANSPORTING TWO-SECTOR ATPASE"/>
    <property type="match status" value="1"/>
</dbReference>
<dbReference type="Gene3D" id="1.10.1140.10">
    <property type="entry name" value="Bovine Mitochondrial F1-atpase, Atp Synthase Beta Chain, Chain D, domain 3"/>
    <property type="match status" value="1"/>
</dbReference>
<keyword evidence="3" id="KW-0547">Nucleotide-binding</keyword>
<organism evidence="12 13">
    <name type="scientific">Flexistipes sinusarabici (strain ATCC 49648 / DSM 4947 / MAS 10)</name>
    <dbReference type="NCBI Taxonomy" id="717231"/>
    <lineage>
        <taxon>Bacteria</taxon>
        <taxon>Pseudomonadati</taxon>
        <taxon>Deferribacterota</taxon>
        <taxon>Deferribacteres</taxon>
        <taxon>Deferribacterales</taxon>
        <taxon>Flexistipitaceae</taxon>
        <taxon>Flexistipes</taxon>
    </lineage>
</organism>
<reference evidence="13" key="2">
    <citation type="submission" date="2011-06" db="EMBL/GenBank/DDBJ databases">
        <title>The complete genome of Flexistipes sinusarabici DSM 4947.</title>
        <authorList>
            <person name="Lucas S."/>
            <person name="Han J."/>
            <person name="Lapidus A."/>
            <person name="Bruce D."/>
            <person name="Goodwin L."/>
            <person name="Pitluck S."/>
            <person name="Peters L."/>
            <person name="Kyrpides N."/>
            <person name="Mavromatis K."/>
            <person name="Ivanova N."/>
            <person name="Mikhailova N."/>
            <person name="Chertkov O."/>
            <person name="Detter J.C."/>
            <person name="Tapia R."/>
            <person name="Han C."/>
            <person name="Land M."/>
            <person name="Hauser L."/>
            <person name="Markowitz V."/>
            <person name="Cheng J.-F."/>
            <person name="Hugenholtz P."/>
            <person name="Woyke T."/>
            <person name="Wu D."/>
            <person name="Spring S."/>
            <person name="Schroeder M."/>
            <person name="Brambilla E."/>
            <person name="Klenk H.-P."/>
            <person name="Eisen J.A."/>
        </authorList>
    </citation>
    <scope>NUCLEOTIDE SEQUENCE [LARGE SCALE GENOMIC DNA]</scope>
    <source>
        <strain evidence="13">DSM 4947 / MAS 10</strain>
    </source>
</reference>
<dbReference type="EC" id="3.6.3.15" evidence="12"/>
<evidence type="ECO:0000313" key="13">
    <source>
        <dbReference type="Proteomes" id="UP000006621"/>
    </source>
</evidence>
<keyword evidence="5" id="KW-1278">Translocase</keyword>
<evidence type="ECO:0000256" key="1">
    <source>
        <dbReference type="ARBA" id="ARBA00008936"/>
    </source>
</evidence>
<dbReference type="InterPro" id="IPR031686">
    <property type="entry name" value="ATP-synth_a_Xtn"/>
</dbReference>
<dbReference type="InterPro" id="IPR020003">
    <property type="entry name" value="ATPase_a/bsu_AS"/>
</dbReference>
<dbReference type="InterPro" id="IPR024034">
    <property type="entry name" value="ATPase_F1/V1_b/a_C"/>
</dbReference>
<dbReference type="Pfam" id="PF22919">
    <property type="entry name" value="ATP-synt_VA_C"/>
    <property type="match status" value="1"/>
</dbReference>
<comment type="function">
    <text evidence="7">Produces ATP from ADP in the presence of a proton gradient across the membrane. The V-type alpha chain is a catalytic subunit.</text>
</comment>
<keyword evidence="12" id="KW-0378">Hydrolase</keyword>
<dbReference type="GO" id="GO:0005524">
    <property type="term" value="F:ATP binding"/>
    <property type="evidence" value="ECO:0007669"/>
    <property type="project" value="UniProtKB-KW"/>
</dbReference>
<dbReference type="Pfam" id="PF16886">
    <property type="entry name" value="ATP-synt_ab_Xtn"/>
    <property type="match status" value="1"/>
</dbReference>
<evidence type="ECO:0000259" key="9">
    <source>
        <dbReference type="Pfam" id="PF02874"/>
    </source>
</evidence>
<evidence type="ECO:0000256" key="5">
    <source>
        <dbReference type="ARBA" id="ARBA00022967"/>
    </source>
</evidence>
<dbReference type="InterPro" id="IPR023366">
    <property type="entry name" value="ATP_synth_asu-like_sf"/>
</dbReference>
<dbReference type="NCBIfam" id="NF003220">
    <property type="entry name" value="PRK04192.1"/>
    <property type="match status" value="1"/>
</dbReference>
<evidence type="ECO:0000256" key="7">
    <source>
        <dbReference type="ARBA" id="ARBA00054855"/>
    </source>
</evidence>
<evidence type="ECO:0000259" key="11">
    <source>
        <dbReference type="Pfam" id="PF22919"/>
    </source>
</evidence>
<evidence type="ECO:0000313" key="12">
    <source>
        <dbReference type="EMBL" id="AEI13749.1"/>
    </source>
</evidence>
<dbReference type="RefSeq" id="WP_013885263.1">
    <property type="nucleotide sequence ID" value="NC_015672.1"/>
</dbReference>
<keyword evidence="6" id="KW-0406">Ion transport</keyword>
<reference evidence="12 13" key="1">
    <citation type="journal article" date="2011" name="Stand. Genomic Sci.">
        <title>Genome sequence of the moderately thermophilic halophile Flexistipes sinusarabici strain (MAS10).</title>
        <authorList>
            <person name="Lapidus A."/>
            <person name="Chertkov O."/>
            <person name="Nolan M."/>
            <person name="Lucas S."/>
            <person name="Hammon N."/>
            <person name="Deshpande S."/>
            <person name="Cheng J.F."/>
            <person name="Tapia R."/>
            <person name="Han C."/>
            <person name="Goodwin L."/>
            <person name="Pitluck S."/>
            <person name="Liolios K."/>
            <person name="Pagani I."/>
            <person name="Ivanova N."/>
            <person name="Huntemann M."/>
            <person name="Mavromatis K."/>
            <person name="Mikhailova N."/>
            <person name="Pati A."/>
            <person name="Chen A."/>
            <person name="Palaniappan K."/>
            <person name="Land M."/>
            <person name="Hauser L."/>
            <person name="Brambilla E.M."/>
            <person name="Rohde M."/>
            <person name="Abt B."/>
            <person name="Spring S."/>
            <person name="Goker M."/>
            <person name="Bristow J."/>
            <person name="Eisen J.A."/>
            <person name="Markowitz V."/>
            <person name="Hugenholtz P."/>
            <person name="Kyrpides N.C."/>
            <person name="Klenk H.P."/>
            <person name="Woyke T."/>
        </authorList>
    </citation>
    <scope>NUCLEOTIDE SEQUENCE [LARGE SCALE GENOMIC DNA]</scope>
    <source>
        <strain evidence="13">DSM 4947 / MAS 10</strain>
    </source>
</reference>
<dbReference type="GO" id="GO:0016787">
    <property type="term" value="F:hydrolase activity"/>
    <property type="evidence" value="ECO:0007669"/>
    <property type="project" value="UniProtKB-KW"/>
</dbReference>
<evidence type="ECO:0000256" key="3">
    <source>
        <dbReference type="ARBA" id="ARBA00022741"/>
    </source>
</evidence>
<feature type="domain" description="ATPase F1/V1/A1 complex alpha/beta subunit N-terminal" evidence="9">
    <location>
        <begin position="7"/>
        <end position="65"/>
    </location>
</feature>
<evidence type="ECO:0000259" key="10">
    <source>
        <dbReference type="Pfam" id="PF16886"/>
    </source>
</evidence>
<dbReference type="Proteomes" id="UP000006621">
    <property type="component" value="Chromosome"/>
</dbReference>
<dbReference type="KEGG" id="fsi:Flexsi_0052"/>
<dbReference type="EMBL" id="CP002858">
    <property type="protein sequence ID" value="AEI13749.1"/>
    <property type="molecule type" value="Genomic_DNA"/>
</dbReference>
<dbReference type="STRING" id="717231.Flexsi_0052"/>
<feature type="domain" description="ATPase F1/V1/A1 complex alpha/beta subunit nucleotide-binding" evidence="8">
    <location>
        <begin position="204"/>
        <end position="426"/>
    </location>
</feature>
<dbReference type="InterPro" id="IPR055190">
    <property type="entry name" value="ATP-synt_VA_C"/>
</dbReference>
<dbReference type="eggNOG" id="COG1155">
    <property type="taxonomic scope" value="Bacteria"/>
</dbReference>
<proteinExistence type="inferred from homology"/>
<dbReference type="CDD" id="cd01134">
    <property type="entry name" value="V_A-ATPase_A"/>
    <property type="match status" value="1"/>
</dbReference>
<dbReference type="Gene3D" id="3.40.50.300">
    <property type="entry name" value="P-loop containing nucleotide triphosphate hydrolases"/>
    <property type="match status" value="1"/>
</dbReference>
<dbReference type="InterPro" id="IPR004100">
    <property type="entry name" value="ATPase_F1/V1/A1_a/bsu_N"/>
</dbReference>
<evidence type="ECO:0000256" key="6">
    <source>
        <dbReference type="ARBA" id="ARBA00023065"/>
    </source>
</evidence>
<evidence type="ECO:0000259" key="8">
    <source>
        <dbReference type="Pfam" id="PF00006"/>
    </source>
</evidence>
<feature type="domain" description="ATPsynthase alpha/beta subunit barrel-sandwich" evidence="10">
    <location>
        <begin position="112"/>
        <end position="181"/>
    </location>
</feature>
<sequence>MKGKLIGISGYIVKARLPEAGIYDRVLVGERELTGEIIKISGEDVIIQVYEDTRGLGTGEKVESLKKPLTSFLGPGLMGNIFDGLQRPLEKIVEEEGSFFAGKAVHHFDQLKQKFTFTPLKNEGDSVYVGEALGYFSDKGFKHYVFADTAEGKVKEITEGEFLPESPVVKLEDGTDIYSYSQQPVRIPLVSGDKQILKEPIITGQRVIDFFFPLMKGGVSIIPGGFGTGKTVLEQSIAKYADVDIVLYVGCGERGNEIAEMIEEFTTIKDEREDRLLRDRTVFVVNTSNMPVAARESSIYMAVCAGEYYRRMGYHVLLLADSISRWAEALKEISSSLEEMPGEEGYPTYMSSRIASYVERAGAVKTAVEKKTGSLSMVLSVSPPGADFAEPVTQTLLQNSGVFLMLDRELAYARHYPAINWTQSYSNYREDLEDYYRQNVAEDWQNLRRECLQILKQEQELMEIRQIVGDEGMKEEDKEIIQLADKIKTEFLMQDAFSEDAYSTLQETYEKIKGILGER</sequence>
<accession>F8E6W3</accession>
<dbReference type="Gene3D" id="2.40.30.20">
    <property type="match status" value="1"/>
</dbReference>
<dbReference type="HOGENOM" id="CLU_008162_3_1_0"/>
<dbReference type="InterPro" id="IPR027417">
    <property type="entry name" value="P-loop_NTPase"/>
</dbReference>
<keyword evidence="13" id="KW-1185">Reference proteome</keyword>
<dbReference type="PROSITE" id="PS00152">
    <property type="entry name" value="ATPASE_ALPHA_BETA"/>
    <property type="match status" value="1"/>
</dbReference>
<dbReference type="InterPro" id="IPR022878">
    <property type="entry name" value="V-ATPase_asu"/>
</dbReference>
<evidence type="ECO:0000256" key="4">
    <source>
        <dbReference type="ARBA" id="ARBA00022840"/>
    </source>
</evidence>
<dbReference type="GO" id="GO:0046961">
    <property type="term" value="F:proton-transporting ATPase activity, rotational mechanism"/>
    <property type="evidence" value="ECO:0007669"/>
    <property type="project" value="InterPro"/>
</dbReference>
<feature type="domain" description="ATP synthase A/B type C-terminal" evidence="11">
    <location>
        <begin position="434"/>
        <end position="510"/>
    </location>
</feature>
<dbReference type="InterPro" id="IPR000194">
    <property type="entry name" value="ATPase_F1/V1/A1_a/bsu_nucl-bd"/>
</dbReference>
<dbReference type="OrthoDB" id="9803053at2"/>
<evidence type="ECO:0000256" key="2">
    <source>
        <dbReference type="ARBA" id="ARBA00022448"/>
    </source>
</evidence>
<dbReference type="Pfam" id="PF00006">
    <property type="entry name" value="ATP-synt_ab"/>
    <property type="match status" value="1"/>
</dbReference>
<dbReference type="AlphaFoldDB" id="F8E6W3"/>
<comment type="similarity">
    <text evidence="1">Belongs to the ATPase alpha/beta chains family.</text>
</comment>